<dbReference type="AlphaFoldDB" id="A0A023AZQ9"/>
<dbReference type="GeneID" id="22915338"/>
<feature type="signal peptide" evidence="1">
    <location>
        <begin position="1"/>
        <end position="28"/>
    </location>
</feature>
<reference evidence="2" key="1">
    <citation type="submission" date="2013-12" db="EMBL/GenBank/DDBJ databases">
        <authorList>
            <person name="Omoto C.K."/>
            <person name="Sibley D."/>
            <person name="Venepally P."/>
            <person name="Hadjithomas M."/>
            <person name="Karamycheva S."/>
            <person name="Brunk B."/>
            <person name="Roos D."/>
            <person name="Caler E."/>
            <person name="Lorenzi H."/>
        </authorList>
    </citation>
    <scope>NUCLEOTIDE SEQUENCE</scope>
</reference>
<evidence type="ECO:0000256" key="1">
    <source>
        <dbReference type="SAM" id="SignalP"/>
    </source>
</evidence>
<protein>
    <recommendedName>
        <fullName evidence="4">Transmembrane protein</fullName>
    </recommendedName>
</protein>
<accession>A0A023AZQ9</accession>
<keyword evidence="3" id="KW-1185">Reference proteome</keyword>
<dbReference type="SUPFAM" id="SSF141571">
    <property type="entry name" value="Pentapeptide repeat-like"/>
    <property type="match status" value="1"/>
</dbReference>
<dbReference type="RefSeq" id="XP_011132845.1">
    <property type="nucleotide sequence ID" value="XM_011134543.1"/>
</dbReference>
<evidence type="ECO:0008006" key="4">
    <source>
        <dbReference type="Google" id="ProtNLM"/>
    </source>
</evidence>
<comment type="caution">
    <text evidence="2">The sequence shown here is derived from an EMBL/GenBank/DDBJ whole genome shotgun (WGS) entry which is preliminary data.</text>
</comment>
<name>A0A023AZQ9_GRENI</name>
<keyword evidence="1" id="KW-0732">Signal</keyword>
<dbReference type="EMBL" id="AFNH02001150">
    <property type="protein sequence ID" value="EZG44012.1"/>
    <property type="molecule type" value="Genomic_DNA"/>
</dbReference>
<gene>
    <name evidence="2" type="ORF">GNI_154070</name>
</gene>
<sequence length="540" mass="58779">MRALKSGVSGVAGSELLLVLMCPDGSRAELDDCVARVVTLRVGGGDVKALVLAPKSAFEIELDGEETLLETVVVEGADYNWFGYWHRLMVWWPKGGPPVNKRAEAALLATLRRRMARRGTWGDSKSAMAVDELCTEVFGSRLIATLSAMAAALNDGVKTEVTLGEAGYEIPGETEHLGDPDDVAVFLTRPVNSRELQELLPMVPAAWMPVLERSAVLEEIPGNNLPATDLPATDLPDVGLPDVGLPDADLPDADLPDVGLPDAGLLATNLPDRDLEAARPRSCFRRPDWQFMVMGGVVACTITGVMFLRLFRGPQPPPPPRLSSACPAAGDPRTALFWTKGGRTPQVTCGDGVLVCRHRSLPTRCREFGSPWAVPFPRVWQDTKKLPFDRCSVRCNSPEETSISIASRLLAVFPSHINDSEYARSEQGAQEILNGLYLHTNCSGSASSWEEVSSRPYCRCDMADVTCEVMTTSHKARHNVTLTDLNTATSEVSNAFEEYRDFGYNVNGCAYRCFRWIAPGKKTTRSRVTTAVMSPLPSAT</sequence>
<dbReference type="Proteomes" id="UP000019763">
    <property type="component" value="Unassembled WGS sequence"/>
</dbReference>
<organism evidence="2 3">
    <name type="scientific">Gregarina niphandrodes</name>
    <name type="common">Septate eugregarine</name>
    <dbReference type="NCBI Taxonomy" id="110365"/>
    <lineage>
        <taxon>Eukaryota</taxon>
        <taxon>Sar</taxon>
        <taxon>Alveolata</taxon>
        <taxon>Apicomplexa</taxon>
        <taxon>Conoidasida</taxon>
        <taxon>Gregarinasina</taxon>
        <taxon>Eugregarinorida</taxon>
        <taxon>Gregarinidae</taxon>
        <taxon>Gregarina</taxon>
    </lineage>
</organism>
<proteinExistence type="predicted"/>
<feature type="chain" id="PRO_5001516161" description="Transmembrane protein" evidence="1">
    <location>
        <begin position="29"/>
        <end position="540"/>
    </location>
</feature>
<evidence type="ECO:0000313" key="2">
    <source>
        <dbReference type="EMBL" id="EZG44012.1"/>
    </source>
</evidence>
<dbReference type="VEuPathDB" id="CryptoDB:GNI_154070"/>
<evidence type="ECO:0000313" key="3">
    <source>
        <dbReference type="Proteomes" id="UP000019763"/>
    </source>
</evidence>